<comment type="caution">
    <text evidence="1">The sequence shown here is derived from an EMBL/GenBank/DDBJ whole genome shotgun (WGS) entry which is preliminary data.</text>
</comment>
<gene>
    <name evidence="1" type="ORF">NXS09_10115</name>
</gene>
<sequence length="87" mass="9895">MMNYHNVNINVYQYGISRDLGRCLYYGGDEWCGVKIKLLAGEIQVSNVAIMIANVFQLPISVKISTLLLSIVHLFSDGLYDWYADFV</sequence>
<dbReference type="Proteomes" id="UP001166947">
    <property type="component" value="Unassembled WGS sequence"/>
</dbReference>
<protein>
    <submittedName>
        <fullName evidence="1">Uncharacterized protein</fullName>
    </submittedName>
</protein>
<evidence type="ECO:0000313" key="1">
    <source>
        <dbReference type="EMBL" id="MCS4534642.1"/>
    </source>
</evidence>
<organism evidence="1 2">
    <name type="scientific">Neisseria montereyensis</name>
    <dbReference type="NCBI Taxonomy" id="2973938"/>
    <lineage>
        <taxon>Bacteria</taxon>
        <taxon>Pseudomonadati</taxon>
        <taxon>Pseudomonadota</taxon>
        <taxon>Betaproteobacteria</taxon>
        <taxon>Neisseriales</taxon>
        <taxon>Neisseriaceae</taxon>
        <taxon>Neisseria</taxon>
    </lineage>
</organism>
<accession>A0ABT2FEK8</accession>
<reference evidence="1" key="2">
    <citation type="journal article" date="2023" name="Curr. Microbiol.">
        <title>Neisseria montereyensis sp. nov., Isolated from Oropharynx of California Sea Lion (Zalophus californianus): Genomic, Phylogenetic, and Phenotypic Study.</title>
        <authorList>
            <person name="Volokhov D.V."/>
            <person name="Zagorodnyaya T.A."/>
            <person name="Furtak V.A."/>
            <person name="Nattanmai G."/>
            <person name="Randall L."/>
            <person name="Jose S."/>
            <person name="Gao Y."/>
            <person name="Gulland F.M."/>
            <person name="Eisenberg T."/>
            <person name="Delmonte P."/>
            <person name="Blom J."/>
            <person name="Mitchell K.K."/>
        </authorList>
    </citation>
    <scope>NUCLEOTIDE SEQUENCE</scope>
    <source>
        <strain evidence="1">CSL10203-ORH2</strain>
    </source>
</reference>
<keyword evidence="2" id="KW-1185">Reference proteome</keyword>
<proteinExistence type="predicted"/>
<reference evidence="1" key="1">
    <citation type="submission" date="2022-08" db="EMBL/GenBank/DDBJ databases">
        <authorList>
            <person name="Volokhov D.V."/>
            <person name="Furtak V.A."/>
            <person name="Zagorodnyaya T.A."/>
        </authorList>
    </citation>
    <scope>NUCLEOTIDE SEQUENCE</scope>
    <source>
        <strain evidence="1">CSL10203-ORH2</strain>
    </source>
</reference>
<dbReference type="RefSeq" id="WP_259292396.1">
    <property type="nucleotide sequence ID" value="NZ_JANUXW010000012.1"/>
</dbReference>
<dbReference type="EMBL" id="JANUXW010000012">
    <property type="protein sequence ID" value="MCS4534642.1"/>
    <property type="molecule type" value="Genomic_DNA"/>
</dbReference>
<evidence type="ECO:0000313" key="2">
    <source>
        <dbReference type="Proteomes" id="UP001166947"/>
    </source>
</evidence>
<name>A0ABT2FEK8_9NEIS</name>